<gene>
    <name evidence="2" type="ORF">H9Q72_014439</name>
</gene>
<sequence length="202" mass="22400">MTTISIAMSQDQPQAQPPLPERNEFIHNSAIAGAVIAPLAMLLPPRKIDLRFFVLASAFSLATNQLAYEYTGSSIYSRFGNRVGSIFGTELPEGAQRTQRLLREHREREAALKARLGQQNPQSEEEKTGVAKALNDVWMGGEEKNWREQRAKEHQQKMEEGKGIGDIIMEQVADVWSGNWGKGAKKQDGETTTDDASSTGKK</sequence>
<evidence type="ECO:0000313" key="2">
    <source>
        <dbReference type="EMBL" id="KAG5756731.1"/>
    </source>
</evidence>
<reference evidence="2" key="1">
    <citation type="journal article" date="2020" name="bioRxiv">
        <title>Historical genomics reveals the evolutionary mechanisms behind multiple outbreaks of the host-specific coffee wilt pathogen Fusarium xylarioides.</title>
        <authorList>
            <person name="Peck D."/>
            <person name="Nowell R.W."/>
            <person name="Flood J."/>
            <person name="Ryan M.J."/>
            <person name="Barraclough T.G."/>
        </authorList>
    </citation>
    <scope>NUCLEOTIDE SEQUENCE</scope>
    <source>
        <strain evidence="2">IMI 127659i</strain>
    </source>
</reference>
<proteinExistence type="predicted"/>
<dbReference type="OrthoDB" id="5411041at2759"/>
<accession>A0A9P7HCU0</accession>
<evidence type="ECO:0000256" key="1">
    <source>
        <dbReference type="SAM" id="MobiDB-lite"/>
    </source>
</evidence>
<feature type="region of interest" description="Disordered" evidence="1">
    <location>
        <begin position="179"/>
        <end position="202"/>
    </location>
</feature>
<keyword evidence="3" id="KW-1185">Reference proteome</keyword>
<dbReference type="EMBL" id="JADFTT010001314">
    <property type="protein sequence ID" value="KAG5756731.1"/>
    <property type="molecule type" value="Genomic_DNA"/>
</dbReference>
<reference evidence="2" key="2">
    <citation type="submission" date="2020-10" db="EMBL/GenBank/DDBJ databases">
        <authorList>
            <person name="Peck L.D."/>
            <person name="Nowell R.W."/>
            <person name="Flood J."/>
            <person name="Ryan M.J."/>
            <person name="Barraclough T.G."/>
        </authorList>
    </citation>
    <scope>NUCLEOTIDE SEQUENCE</scope>
    <source>
        <strain evidence="2">IMI 127659i</strain>
    </source>
</reference>
<comment type="caution">
    <text evidence="2">The sequence shown here is derived from an EMBL/GenBank/DDBJ whole genome shotgun (WGS) entry which is preliminary data.</text>
</comment>
<evidence type="ECO:0000313" key="3">
    <source>
        <dbReference type="Proteomes" id="UP000750502"/>
    </source>
</evidence>
<name>A0A9P7HCU0_9HYPO</name>
<evidence type="ECO:0008006" key="4">
    <source>
        <dbReference type="Google" id="ProtNLM"/>
    </source>
</evidence>
<dbReference type="AlphaFoldDB" id="A0A9P7HCU0"/>
<organism evidence="2 3">
    <name type="scientific">Fusarium xylarioides</name>
    <dbReference type="NCBI Taxonomy" id="221167"/>
    <lineage>
        <taxon>Eukaryota</taxon>
        <taxon>Fungi</taxon>
        <taxon>Dikarya</taxon>
        <taxon>Ascomycota</taxon>
        <taxon>Pezizomycotina</taxon>
        <taxon>Sordariomycetes</taxon>
        <taxon>Hypocreomycetidae</taxon>
        <taxon>Hypocreales</taxon>
        <taxon>Nectriaceae</taxon>
        <taxon>Fusarium</taxon>
        <taxon>Fusarium fujikuroi species complex</taxon>
    </lineage>
</organism>
<protein>
    <recommendedName>
        <fullName evidence="4">Rhomboid family membrane protein</fullName>
    </recommendedName>
</protein>
<dbReference type="Proteomes" id="UP000750502">
    <property type="component" value="Unassembled WGS sequence"/>
</dbReference>